<evidence type="ECO:0000313" key="1">
    <source>
        <dbReference type="EMBL" id="UPK92099.1"/>
    </source>
</evidence>
<sequence length="513" mass="58431">MPSKSILNLSNEIFLSIFGYFCLHCQHEYNQSWDDRPFRSQDSSRGKQQPDAKSWYSIDRHTLFSLSLTSKRFRDLAQPILYHEFVLGYGDSWLSESYTWRGRLASFIRTLSQRPDLAHLVKVMYIHTYLLRGNTDESRAADRAVILPAAHALGINLPDAWRQRMSRVTEAESYDWPEVYQVFLGSYLDEKIELTERQQRHLHRAMTEGSFPGRRWVNAELVSILIAQTPHIEYLSLQGDNQWPSCGLPTSSLPALGVSNLPLKMLDLGIGGYPIIELAPNLETLNLHQYTLHFGSSIPNMPNLRTLRVTDSLMLDVTLQKLLDACTGGLVTFEYEAAKDETQDAIQALDKHKSTLQVLHLDLSKRDVQMRKIPREVSLKEFSTLKHVFINSMPLFGFVQKSDQNIDSEVLIRLLPRSLVSLAVQKNHYRNFVKEALLGLANWKSRNPGEFPNLNWVACGPKMKSSALASLFKAVGVDFHAKVRSLSQIKPYLNGPNGDSTLVFPNWDSEDDL</sequence>
<accession>A0ACD3YT10</accession>
<proteinExistence type="predicted"/>
<dbReference type="EMBL" id="CP090032">
    <property type="protein sequence ID" value="UPK92099.1"/>
    <property type="molecule type" value="Genomic_DNA"/>
</dbReference>
<gene>
    <name evidence="1" type="ORF">LCI18_003034</name>
</gene>
<evidence type="ECO:0000313" key="2">
    <source>
        <dbReference type="Proteomes" id="UP000830768"/>
    </source>
</evidence>
<protein>
    <submittedName>
        <fullName evidence="1">Uncharacterized protein</fullName>
    </submittedName>
</protein>
<reference evidence="1" key="1">
    <citation type="submission" date="2021-11" db="EMBL/GenBank/DDBJ databases">
        <title>Fusarium solani-melongenae Genome sequencing and assembly.</title>
        <authorList>
            <person name="Xie S."/>
            <person name="Huang L."/>
            <person name="Zhang X."/>
        </authorList>
    </citation>
    <scope>NUCLEOTIDE SEQUENCE</scope>
    <source>
        <strain evidence="1">CRI 24-3</strain>
    </source>
</reference>
<organism evidence="1 2">
    <name type="scientific">Fusarium solani subsp. cucurbitae</name>
    <name type="common">Neocosmosporum cucurbitae</name>
    <dbReference type="NCBI Taxonomy" id="2747967"/>
    <lineage>
        <taxon>Eukaryota</taxon>
        <taxon>Fungi</taxon>
        <taxon>Dikarya</taxon>
        <taxon>Ascomycota</taxon>
        <taxon>Pezizomycotina</taxon>
        <taxon>Sordariomycetes</taxon>
        <taxon>Hypocreomycetidae</taxon>
        <taxon>Hypocreales</taxon>
        <taxon>Nectriaceae</taxon>
        <taxon>Fusarium</taxon>
        <taxon>Fusarium solani species complex</taxon>
    </lineage>
</organism>
<name>A0ACD3YT10_FUSSC</name>
<keyword evidence="2" id="KW-1185">Reference proteome</keyword>
<dbReference type="Proteomes" id="UP000830768">
    <property type="component" value="Chromosome 3"/>
</dbReference>